<dbReference type="Proteomes" id="UP001501411">
    <property type="component" value="Unassembled WGS sequence"/>
</dbReference>
<keyword evidence="1" id="KW-0802">TPR repeat</keyword>
<dbReference type="InterPro" id="IPR019734">
    <property type="entry name" value="TPR_rpt"/>
</dbReference>
<proteinExistence type="predicted"/>
<dbReference type="PROSITE" id="PS50005">
    <property type="entry name" value="TPR"/>
    <property type="match status" value="1"/>
</dbReference>
<sequence length="115" mass="13293">MSTNRLDQLLNFLETTPDDPFILYAVASEYMKQKNFPKALDYFRELVGKRPDYVGTYYHYGKLQEQLGNEDEAIAIYRQGMHVATKANDLHALAELQAVYNAVLGIEPDDEEDEW</sequence>
<gene>
    <name evidence="2" type="ORF">GCM10023231_19610</name>
</gene>
<reference evidence="3" key="1">
    <citation type="journal article" date="2019" name="Int. J. Syst. Evol. Microbiol.">
        <title>The Global Catalogue of Microorganisms (GCM) 10K type strain sequencing project: providing services to taxonomists for standard genome sequencing and annotation.</title>
        <authorList>
            <consortium name="The Broad Institute Genomics Platform"/>
            <consortium name="The Broad Institute Genome Sequencing Center for Infectious Disease"/>
            <person name="Wu L."/>
            <person name="Ma J."/>
        </authorList>
    </citation>
    <scope>NUCLEOTIDE SEQUENCE [LARGE SCALE GENOMIC DNA]</scope>
    <source>
        <strain evidence="3">JCM 18200</strain>
    </source>
</reference>
<feature type="repeat" description="TPR" evidence="1">
    <location>
        <begin position="20"/>
        <end position="53"/>
    </location>
</feature>
<dbReference type="Pfam" id="PF14559">
    <property type="entry name" value="TPR_19"/>
    <property type="match status" value="1"/>
</dbReference>
<dbReference type="InterPro" id="IPR011990">
    <property type="entry name" value="TPR-like_helical_dom_sf"/>
</dbReference>
<dbReference type="EMBL" id="BAABIQ010000031">
    <property type="protein sequence ID" value="GAA4791756.1"/>
    <property type="molecule type" value="Genomic_DNA"/>
</dbReference>
<evidence type="ECO:0000256" key="1">
    <source>
        <dbReference type="PROSITE-ProRule" id="PRU00339"/>
    </source>
</evidence>
<protein>
    <recommendedName>
        <fullName evidence="4">Tetratricopeptide repeat protein</fullName>
    </recommendedName>
</protein>
<dbReference type="RefSeq" id="WP_345231591.1">
    <property type="nucleotide sequence ID" value="NZ_BAABIQ010000031.1"/>
</dbReference>
<organism evidence="2 3">
    <name type="scientific">Olivibacter ginsenosidimutans</name>
    <dbReference type="NCBI Taxonomy" id="1176537"/>
    <lineage>
        <taxon>Bacteria</taxon>
        <taxon>Pseudomonadati</taxon>
        <taxon>Bacteroidota</taxon>
        <taxon>Sphingobacteriia</taxon>
        <taxon>Sphingobacteriales</taxon>
        <taxon>Sphingobacteriaceae</taxon>
        <taxon>Olivibacter</taxon>
    </lineage>
</organism>
<dbReference type="Gene3D" id="1.25.40.10">
    <property type="entry name" value="Tetratricopeptide repeat domain"/>
    <property type="match status" value="1"/>
</dbReference>
<keyword evidence="3" id="KW-1185">Reference proteome</keyword>
<evidence type="ECO:0000313" key="3">
    <source>
        <dbReference type="Proteomes" id="UP001501411"/>
    </source>
</evidence>
<name>A0ABP9B7Y9_9SPHI</name>
<dbReference type="SMART" id="SM00028">
    <property type="entry name" value="TPR"/>
    <property type="match status" value="2"/>
</dbReference>
<accession>A0ABP9B7Y9</accession>
<evidence type="ECO:0000313" key="2">
    <source>
        <dbReference type="EMBL" id="GAA4791756.1"/>
    </source>
</evidence>
<dbReference type="SUPFAM" id="SSF48452">
    <property type="entry name" value="TPR-like"/>
    <property type="match status" value="1"/>
</dbReference>
<comment type="caution">
    <text evidence="2">The sequence shown here is derived from an EMBL/GenBank/DDBJ whole genome shotgun (WGS) entry which is preliminary data.</text>
</comment>
<evidence type="ECO:0008006" key="4">
    <source>
        <dbReference type="Google" id="ProtNLM"/>
    </source>
</evidence>